<evidence type="ECO:0000313" key="1">
    <source>
        <dbReference type="EMBL" id="MCV7227240.1"/>
    </source>
</evidence>
<reference evidence="1 2" key="1">
    <citation type="journal article" date="2022" name="BMC Genomics">
        <title>Comparative genome analysis of mycobacteria focusing on tRNA and non-coding RNA.</title>
        <authorList>
            <person name="Behra P.R.K."/>
            <person name="Pettersson B.M.F."/>
            <person name="Ramesh M."/>
            <person name="Das S."/>
            <person name="Dasgupta S."/>
            <person name="Kirsebom L.A."/>
        </authorList>
    </citation>
    <scope>NUCLEOTIDE SEQUENCE [LARGE SCALE GENOMIC DNA]</scope>
    <source>
        <strain evidence="1 2">DSM 44078</strain>
    </source>
</reference>
<dbReference type="Proteomes" id="UP001526201">
    <property type="component" value="Unassembled WGS sequence"/>
</dbReference>
<dbReference type="RefSeq" id="WP_264068178.1">
    <property type="nucleotide sequence ID" value="NZ_JACKTY010000029.1"/>
</dbReference>
<organism evidence="1 2">
    <name type="scientific">Mycolicibacterium komossense</name>
    <dbReference type="NCBI Taxonomy" id="1779"/>
    <lineage>
        <taxon>Bacteria</taxon>
        <taxon>Bacillati</taxon>
        <taxon>Actinomycetota</taxon>
        <taxon>Actinomycetes</taxon>
        <taxon>Mycobacteriales</taxon>
        <taxon>Mycobacteriaceae</taxon>
        <taxon>Mycolicibacterium</taxon>
    </lineage>
</organism>
<comment type="caution">
    <text evidence="1">The sequence shown here is derived from an EMBL/GenBank/DDBJ whole genome shotgun (WGS) entry which is preliminary data.</text>
</comment>
<name>A0ABT3CCM2_9MYCO</name>
<dbReference type="EMBL" id="JACKTY010000029">
    <property type="protein sequence ID" value="MCV7227240.1"/>
    <property type="molecule type" value="Genomic_DNA"/>
</dbReference>
<protein>
    <recommendedName>
        <fullName evidence="3">DUF559 domain-containing protein</fullName>
    </recommendedName>
</protein>
<sequence>MPALPEPLLQHEVIDHDGRLWRLDFAWLDKMVAVEYDGFDWHSSPDHLRRDRQKRAALQELGWQTVYVVSDDARRQHVEMVRRIARLLSA</sequence>
<accession>A0ABT3CCM2</accession>
<dbReference type="Gene3D" id="3.40.960.10">
    <property type="entry name" value="VSR Endonuclease"/>
    <property type="match status" value="1"/>
</dbReference>
<evidence type="ECO:0008006" key="3">
    <source>
        <dbReference type="Google" id="ProtNLM"/>
    </source>
</evidence>
<evidence type="ECO:0000313" key="2">
    <source>
        <dbReference type="Proteomes" id="UP001526201"/>
    </source>
</evidence>
<keyword evidence="2" id="KW-1185">Reference proteome</keyword>
<gene>
    <name evidence="1" type="ORF">H7J73_14485</name>
</gene>
<dbReference type="SUPFAM" id="SSF52980">
    <property type="entry name" value="Restriction endonuclease-like"/>
    <property type="match status" value="1"/>
</dbReference>
<dbReference type="InterPro" id="IPR011335">
    <property type="entry name" value="Restrct_endonuc-II-like"/>
</dbReference>
<proteinExistence type="predicted"/>